<dbReference type="HOGENOM" id="CLU_2438957_0_0_9"/>
<gene>
    <name evidence="1" type="ordered locus">Rumal_1392</name>
</gene>
<proteinExistence type="predicted"/>
<dbReference type="KEGG" id="ral:Rumal_1392"/>
<dbReference type="STRING" id="697329.Rumal_1392"/>
<accession>E6UFK2</accession>
<dbReference type="Proteomes" id="UP000006919">
    <property type="component" value="Chromosome"/>
</dbReference>
<dbReference type="EMBL" id="CP002403">
    <property type="protein sequence ID" value="ADU21906.1"/>
    <property type="molecule type" value="Genomic_DNA"/>
</dbReference>
<protein>
    <submittedName>
        <fullName evidence="1">Uncharacterized protein</fullName>
    </submittedName>
</protein>
<reference evidence="1 2" key="1">
    <citation type="journal article" date="2011" name="J. Bacteriol.">
        <title>Complete genome of the cellulolytic ruminal bacterium Ruminococcus albus 7.</title>
        <authorList>
            <person name="Suen G."/>
            <person name="Stevenson D.M."/>
            <person name="Bruce D.C."/>
            <person name="Chertkov O."/>
            <person name="Copeland A."/>
            <person name="Cheng J.F."/>
            <person name="Detter C."/>
            <person name="Detter J.C."/>
            <person name="Goodwin L.A."/>
            <person name="Han C.S."/>
            <person name="Hauser L.J."/>
            <person name="Ivanova N.N."/>
            <person name="Kyrpides N.C."/>
            <person name="Land M.L."/>
            <person name="Lapidus A."/>
            <person name="Lucas S."/>
            <person name="Ovchinnikova G."/>
            <person name="Pitluck S."/>
            <person name="Tapia R."/>
            <person name="Woyke T."/>
            <person name="Boyum J."/>
            <person name="Mead D."/>
            <person name="Weimer P.J."/>
        </authorList>
    </citation>
    <scope>NUCLEOTIDE SEQUENCE [LARGE SCALE GENOMIC DNA]</scope>
    <source>
        <strain evidence="2">ATCC 27210 / DSM 20455 / JCM 14654 / NCDO 2250 / 7</strain>
    </source>
</reference>
<evidence type="ECO:0000313" key="1">
    <source>
        <dbReference type="EMBL" id="ADU21906.1"/>
    </source>
</evidence>
<dbReference type="eggNOG" id="ENOG50325U6">
    <property type="taxonomic scope" value="Bacteria"/>
</dbReference>
<dbReference type="RefSeq" id="WP_013498075.1">
    <property type="nucleotide sequence ID" value="NC_014833.1"/>
</dbReference>
<dbReference type="AlphaFoldDB" id="E6UFK2"/>
<sequence>MNKIITGTVISVNGKFSFSGLYDAQGTPVCISLEKNDDDIILAVVKEPEEHKKDRTADCGISEEEIDRTCQAQDNCDDCPLFDYCMEVYADEYDK</sequence>
<dbReference type="OrthoDB" id="1822898at2"/>
<evidence type="ECO:0000313" key="2">
    <source>
        <dbReference type="Proteomes" id="UP000006919"/>
    </source>
</evidence>
<organism evidence="1 2">
    <name type="scientific">Ruminococcus albus (strain ATCC 27210 / DSM 20455 / JCM 14654 / NCDO 2250 / 7)</name>
    <dbReference type="NCBI Taxonomy" id="697329"/>
    <lineage>
        <taxon>Bacteria</taxon>
        <taxon>Bacillati</taxon>
        <taxon>Bacillota</taxon>
        <taxon>Clostridia</taxon>
        <taxon>Eubacteriales</taxon>
        <taxon>Oscillospiraceae</taxon>
        <taxon>Ruminococcus</taxon>
    </lineage>
</organism>
<name>E6UFK2_RUMA7</name>